<name>A0AAN8IP44_9EURO</name>
<sequence>MAAPNPSQTTFELQPIISANTVRRGRYEVMTYKKRKALMKGRLVRVTAKLSDGTLVPVSEGAGFEALRAAAYEIDDQLTAAETNGRDTTKITDLVIPAITAAALQEILSYLKFQVSKGSFGNVRGIKTNSFYAYFSILETAVSIGFKHVADQMTERLTRTFYRGGNHQYRAPLTDIKLIAATKPRTSASNAIKAKLVASIAQSSIDGNLINGRELSNFLVDIPDLDRAFLNEYERRLNAAAAASPVQQRLAAYTIELGLA</sequence>
<evidence type="ECO:0000313" key="1">
    <source>
        <dbReference type="EMBL" id="KAK5954757.1"/>
    </source>
</evidence>
<keyword evidence="2" id="KW-1185">Reference proteome</keyword>
<reference evidence="1 2" key="1">
    <citation type="submission" date="2022-12" db="EMBL/GenBank/DDBJ databases">
        <title>Genomic features and morphological characterization of a novel Knufia sp. strain isolated from spacecraft assembly facility.</title>
        <authorList>
            <person name="Teixeira M."/>
            <person name="Chander A.M."/>
            <person name="Stajich J.E."/>
            <person name="Venkateswaran K."/>
        </authorList>
    </citation>
    <scope>NUCLEOTIDE SEQUENCE [LARGE SCALE GENOMIC DNA]</scope>
    <source>
        <strain evidence="1 2">FJI-L2-BK-P2</strain>
    </source>
</reference>
<dbReference type="Proteomes" id="UP001316803">
    <property type="component" value="Unassembled WGS sequence"/>
</dbReference>
<comment type="caution">
    <text evidence="1">The sequence shown here is derived from an EMBL/GenBank/DDBJ whole genome shotgun (WGS) entry which is preliminary data.</text>
</comment>
<accession>A0AAN8IP44</accession>
<gene>
    <name evidence="1" type="ORF">OHC33_004482</name>
</gene>
<evidence type="ECO:0000313" key="2">
    <source>
        <dbReference type="Proteomes" id="UP001316803"/>
    </source>
</evidence>
<proteinExistence type="predicted"/>
<dbReference type="EMBL" id="JAKLMC020000008">
    <property type="protein sequence ID" value="KAK5954757.1"/>
    <property type="molecule type" value="Genomic_DNA"/>
</dbReference>
<protein>
    <submittedName>
        <fullName evidence="1">Uncharacterized protein</fullName>
    </submittedName>
</protein>
<organism evidence="1 2">
    <name type="scientific">Knufia fluminis</name>
    <dbReference type="NCBI Taxonomy" id="191047"/>
    <lineage>
        <taxon>Eukaryota</taxon>
        <taxon>Fungi</taxon>
        <taxon>Dikarya</taxon>
        <taxon>Ascomycota</taxon>
        <taxon>Pezizomycotina</taxon>
        <taxon>Eurotiomycetes</taxon>
        <taxon>Chaetothyriomycetidae</taxon>
        <taxon>Chaetothyriales</taxon>
        <taxon>Trichomeriaceae</taxon>
        <taxon>Knufia</taxon>
    </lineage>
</organism>
<dbReference type="AlphaFoldDB" id="A0AAN8IP44"/>